<evidence type="ECO:0000256" key="4">
    <source>
        <dbReference type="ARBA" id="ARBA00022692"/>
    </source>
</evidence>
<dbReference type="GO" id="GO:0005783">
    <property type="term" value="C:endoplasmic reticulum"/>
    <property type="evidence" value="ECO:0007669"/>
    <property type="project" value="TreeGrafter"/>
</dbReference>
<dbReference type="AlphaFoldDB" id="A0A1A5ZYM3"/>
<dbReference type="EMBL" id="CP144538">
    <property type="protein sequence ID" value="WWC64451.1"/>
    <property type="molecule type" value="Genomic_DNA"/>
</dbReference>
<accession>A0A1A5ZYM3</accession>
<evidence type="ECO:0000256" key="1">
    <source>
        <dbReference type="ARBA" id="ARBA00004127"/>
    </source>
</evidence>
<evidence type="ECO:0000256" key="6">
    <source>
        <dbReference type="ARBA" id="ARBA00023136"/>
    </source>
</evidence>
<evidence type="ECO:0000313" key="13">
    <source>
        <dbReference type="EMBL" id="OBR82904.1"/>
    </source>
</evidence>
<reference evidence="13" key="1">
    <citation type="submission" date="2013-07" db="EMBL/GenBank/DDBJ databases">
        <title>The Genome Sequence of Cryptococcus dejecticola CBS10117.</title>
        <authorList>
            <consortium name="The Broad Institute Genome Sequencing Platform"/>
            <person name="Cuomo C."/>
            <person name="Litvintseva A."/>
            <person name="Chen Y."/>
            <person name="Heitman J."/>
            <person name="Sun S."/>
            <person name="Springer D."/>
            <person name="Dromer F."/>
            <person name="Young S.K."/>
            <person name="Zeng Q."/>
            <person name="Gargeya S."/>
            <person name="Fitzgerald M."/>
            <person name="Abouelleil A."/>
            <person name="Alvarado L."/>
            <person name="Berlin A.M."/>
            <person name="Chapman S.B."/>
            <person name="Dewar J."/>
            <person name="Goldberg J."/>
            <person name="Griggs A."/>
            <person name="Gujja S."/>
            <person name="Hansen M."/>
            <person name="Howarth C."/>
            <person name="Imamovic A."/>
            <person name="Larimer J."/>
            <person name="McCowan C."/>
            <person name="Murphy C."/>
            <person name="Pearson M."/>
            <person name="Priest M."/>
            <person name="Roberts A."/>
            <person name="Saif S."/>
            <person name="Shea T."/>
            <person name="Sykes S."/>
            <person name="Wortman J."/>
            <person name="Nusbaum C."/>
            <person name="Birren B."/>
        </authorList>
    </citation>
    <scope>NUCLEOTIDE SEQUENCE [LARGE SCALE GENOMIC DNA]</scope>
    <source>
        <strain evidence="13">CBS 10117</strain>
    </source>
</reference>
<keyword evidence="8" id="KW-0449">Lipoprotein</keyword>
<reference evidence="14" key="3">
    <citation type="submission" date="2024-02" db="EMBL/GenBank/DDBJ databases">
        <title>Comparative genomics of Cryptococcus and Kwoniella reveals pathogenesis evolution and contrasting modes of karyotype evolution via chromosome fusion or intercentromeric recombination.</title>
        <authorList>
            <person name="Coelho M.A."/>
            <person name="David-Palma M."/>
            <person name="Shea T."/>
            <person name="Bowers K."/>
            <person name="McGinley-Smith S."/>
            <person name="Mohammad A.W."/>
            <person name="Gnirke A."/>
            <person name="Yurkov A.M."/>
            <person name="Nowrousian M."/>
            <person name="Sun S."/>
            <person name="Cuomo C.A."/>
            <person name="Heitman J."/>
        </authorList>
    </citation>
    <scope>NUCLEOTIDE SEQUENCE</scope>
    <source>
        <strain evidence="14">CBS 10117</strain>
    </source>
</reference>
<keyword evidence="6 11" id="KW-0472">Membrane</keyword>
<dbReference type="VEuPathDB" id="FungiDB:I303_06462"/>
<feature type="transmembrane region" description="Helical" evidence="11">
    <location>
        <begin position="35"/>
        <end position="56"/>
    </location>
</feature>
<feature type="domain" description="Palmitoyltransferase DHHC" evidence="12">
    <location>
        <begin position="116"/>
        <end position="236"/>
    </location>
</feature>
<dbReference type="Pfam" id="PF01529">
    <property type="entry name" value="DHHC"/>
    <property type="match status" value="1"/>
</dbReference>
<dbReference type="Proteomes" id="UP000078595">
    <property type="component" value="Chromosome 9"/>
</dbReference>
<keyword evidence="9 11" id="KW-0012">Acyltransferase</keyword>
<sequence length="406" mass="46719">MANGVIRVLQQLLPPLLLTYFYFAWKIATFELGQIYTFLPSFLIIPTAVLYLRLYFLPPNQSVPPYDPPSSVQNQHIIFQCLPPAEAKVVRLANSEEHDDDDPLVERCYRGICGGRWKPARTRHCSMCGKCRAGWDHHCPIFANCLTAPYMRTYLALLLYTPPTVFLISLPLYRPLLYRACCAYTHSWTDEYIRQNWWDWKFSWVVAGGPIGRYAGGIILGWREKEKHDGGGIFRLNIGLMVFFGIILALISAGLAYATTTLLLKGNLTIDRGRSTAHTQALMAIHKLQLKNRSIPSELEANLAKFSDQRYFFVPLPSTMRSVRQGMVIETLPHERPYDHGWKRNLAIVLGSSWRWILPWNALRMGMHDEVFLWPIEAGVKRRLREEAERRAKEEVGNHRSVCKLD</sequence>
<organism evidence="13">
    <name type="scientific">Kwoniella dejecticola CBS 10117</name>
    <dbReference type="NCBI Taxonomy" id="1296121"/>
    <lineage>
        <taxon>Eukaryota</taxon>
        <taxon>Fungi</taxon>
        <taxon>Dikarya</taxon>
        <taxon>Basidiomycota</taxon>
        <taxon>Agaricomycotina</taxon>
        <taxon>Tremellomycetes</taxon>
        <taxon>Tremellales</taxon>
        <taxon>Cryptococcaceae</taxon>
        <taxon>Kwoniella</taxon>
    </lineage>
</organism>
<protein>
    <recommendedName>
        <fullName evidence="11">Palmitoyltransferase</fullName>
        <ecNumber evidence="11">2.3.1.225</ecNumber>
    </recommendedName>
</protein>
<reference evidence="14" key="2">
    <citation type="submission" date="2013-07" db="EMBL/GenBank/DDBJ databases">
        <authorList>
            <consortium name="The Broad Institute Genome Sequencing Platform"/>
            <person name="Cuomo C."/>
            <person name="Litvintseva A."/>
            <person name="Chen Y."/>
            <person name="Heitman J."/>
            <person name="Sun S."/>
            <person name="Springer D."/>
            <person name="Dromer F."/>
            <person name="Young S.K."/>
            <person name="Zeng Q."/>
            <person name="Gargeya S."/>
            <person name="Fitzgerald M."/>
            <person name="Abouelleil A."/>
            <person name="Alvarado L."/>
            <person name="Berlin A.M."/>
            <person name="Chapman S.B."/>
            <person name="Dewar J."/>
            <person name="Goldberg J."/>
            <person name="Griggs A."/>
            <person name="Gujja S."/>
            <person name="Hansen M."/>
            <person name="Howarth C."/>
            <person name="Imamovic A."/>
            <person name="Larimer J."/>
            <person name="McCowan C."/>
            <person name="Murphy C."/>
            <person name="Pearson M."/>
            <person name="Priest M."/>
            <person name="Roberts A."/>
            <person name="Saif S."/>
            <person name="Shea T."/>
            <person name="Sykes S."/>
            <person name="Wortman J."/>
            <person name="Nusbaum C."/>
            <person name="Birren B."/>
        </authorList>
    </citation>
    <scope>NUCLEOTIDE SEQUENCE</scope>
    <source>
        <strain evidence="14">CBS 10117</strain>
    </source>
</reference>
<evidence type="ECO:0000256" key="7">
    <source>
        <dbReference type="ARBA" id="ARBA00023139"/>
    </source>
</evidence>
<dbReference type="STRING" id="1296121.A0A1A5ZYM3"/>
<comment type="similarity">
    <text evidence="2 11">Belongs to the DHHC palmitoyltransferase family.</text>
</comment>
<feature type="transmembrane region" description="Helical" evidence="11">
    <location>
        <begin position="202"/>
        <end position="222"/>
    </location>
</feature>
<name>A0A1A5ZYM3_9TREE</name>
<dbReference type="PROSITE" id="PS50216">
    <property type="entry name" value="DHHC"/>
    <property type="match status" value="1"/>
</dbReference>
<feature type="transmembrane region" description="Helical" evidence="11">
    <location>
        <begin position="154"/>
        <end position="173"/>
    </location>
</feature>
<evidence type="ECO:0000256" key="10">
    <source>
        <dbReference type="ARBA" id="ARBA00048048"/>
    </source>
</evidence>
<gene>
    <name evidence="13" type="ORF">I303_06462</name>
    <name evidence="14" type="ORF">I303_107061</name>
</gene>
<dbReference type="EC" id="2.3.1.225" evidence="11"/>
<dbReference type="PANTHER" id="PTHR22883:SF301">
    <property type="entry name" value="PALMITOYLTRANSFERASE ZDHHC12"/>
    <property type="match status" value="1"/>
</dbReference>
<keyword evidence="3 11" id="KW-0808">Transferase</keyword>
<dbReference type="GO" id="GO:0006612">
    <property type="term" value="P:protein targeting to membrane"/>
    <property type="evidence" value="ECO:0007669"/>
    <property type="project" value="TreeGrafter"/>
</dbReference>
<comment type="catalytic activity">
    <reaction evidence="10 11">
        <text>L-cysteinyl-[protein] + hexadecanoyl-CoA = S-hexadecanoyl-L-cysteinyl-[protein] + CoA</text>
        <dbReference type="Rhea" id="RHEA:36683"/>
        <dbReference type="Rhea" id="RHEA-COMP:10131"/>
        <dbReference type="Rhea" id="RHEA-COMP:11032"/>
        <dbReference type="ChEBI" id="CHEBI:29950"/>
        <dbReference type="ChEBI" id="CHEBI:57287"/>
        <dbReference type="ChEBI" id="CHEBI:57379"/>
        <dbReference type="ChEBI" id="CHEBI:74151"/>
        <dbReference type="EC" id="2.3.1.225"/>
    </reaction>
</comment>
<feature type="transmembrane region" description="Helical" evidence="11">
    <location>
        <begin position="234"/>
        <end position="258"/>
    </location>
</feature>
<evidence type="ECO:0000256" key="5">
    <source>
        <dbReference type="ARBA" id="ARBA00022989"/>
    </source>
</evidence>
<evidence type="ECO:0000259" key="12">
    <source>
        <dbReference type="Pfam" id="PF01529"/>
    </source>
</evidence>
<keyword evidence="7" id="KW-0564">Palmitate</keyword>
<evidence type="ECO:0000256" key="8">
    <source>
        <dbReference type="ARBA" id="ARBA00023288"/>
    </source>
</evidence>
<evidence type="ECO:0000256" key="3">
    <source>
        <dbReference type="ARBA" id="ARBA00022679"/>
    </source>
</evidence>
<evidence type="ECO:0000256" key="2">
    <source>
        <dbReference type="ARBA" id="ARBA00008574"/>
    </source>
</evidence>
<keyword evidence="5 11" id="KW-1133">Transmembrane helix</keyword>
<comment type="subcellular location">
    <subcellularLocation>
        <location evidence="1">Endomembrane system</location>
        <topology evidence="1">Multi-pass membrane protein</topology>
    </subcellularLocation>
</comment>
<evidence type="ECO:0000256" key="9">
    <source>
        <dbReference type="ARBA" id="ARBA00023315"/>
    </source>
</evidence>
<dbReference type="InterPro" id="IPR039859">
    <property type="entry name" value="PFA4/ZDH16/20/ERF2-like"/>
</dbReference>
<evidence type="ECO:0000256" key="11">
    <source>
        <dbReference type="RuleBase" id="RU079119"/>
    </source>
</evidence>
<dbReference type="InterPro" id="IPR001594">
    <property type="entry name" value="Palmitoyltrfase_DHHC"/>
</dbReference>
<evidence type="ECO:0000313" key="15">
    <source>
        <dbReference type="Proteomes" id="UP000078595"/>
    </source>
</evidence>
<dbReference type="GO" id="GO:0005794">
    <property type="term" value="C:Golgi apparatus"/>
    <property type="evidence" value="ECO:0007669"/>
    <property type="project" value="TreeGrafter"/>
</dbReference>
<evidence type="ECO:0000313" key="14">
    <source>
        <dbReference type="EMBL" id="WWC64451.1"/>
    </source>
</evidence>
<comment type="domain">
    <text evidence="11">The DHHC domain is required for palmitoyltransferase activity.</text>
</comment>
<proteinExistence type="inferred from homology"/>
<dbReference type="PANTHER" id="PTHR22883">
    <property type="entry name" value="ZINC FINGER DHHC DOMAIN CONTAINING PROTEIN"/>
    <property type="match status" value="1"/>
</dbReference>
<dbReference type="EMBL" id="KI894034">
    <property type="protein sequence ID" value="OBR82904.1"/>
    <property type="molecule type" value="Genomic_DNA"/>
</dbReference>
<keyword evidence="4 11" id="KW-0812">Transmembrane</keyword>
<dbReference type="GO" id="GO:0019706">
    <property type="term" value="F:protein-cysteine S-palmitoyltransferase activity"/>
    <property type="evidence" value="ECO:0007669"/>
    <property type="project" value="UniProtKB-EC"/>
</dbReference>
<keyword evidence="15" id="KW-1185">Reference proteome</keyword>
<dbReference type="RefSeq" id="XP_018260746.1">
    <property type="nucleotide sequence ID" value="XM_018409743.1"/>
</dbReference>
<dbReference type="GeneID" id="28970161"/>
<dbReference type="KEGG" id="kdj:28970161"/>
<dbReference type="OrthoDB" id="302728at2759"/>